<gene>
    <name evidence="2" type="ORF">ICL16_25630</name>
</gene>
<dbReference type="RefSeq" id="WP_190833617.1">
    <property type="nucleotide sequence ID" value="NZ_CAWPPI010000078.1"/>
</dbReference>
<organism evidence="2 3">
    <name type="scientific">Iningainema tapete BLCC-T55</name>
    <dbReference type="NCBI Taxonomy" id="2748662"/>
    <lineage>
        <taxon>Bacteria</taxon>
        <taxon>Bacillati</taxon>
        <taxon>Cyanobacteriota</taxon>
        <taxon>Cyanophyceae</taxon>
        <taxon>Nostocales</taxon>
        <taxon>Scytonemataceae</taxon>
        <taxon>Iningainema tapete</taxon>
    </lineage>
</organism>
<proteinExistence type="predicted"/>
<protein>
    <submittedName>
        <fullName evidence="2">Uncharacterized protein</fullName>
    </submittedName>
</protein>
<evidence type="ECO:0000313" key="2">
    <source>
        <dbReference type="EMBL" id="MBD2775349.1"/>
    </source>
</evidence>
<feature type="transmembrane region" description="Helical" evidence="1">
    <location>
        <begin position="5"/>
        <end position="22"/>
    </location>
</feature>
<evidence type="ECO:0000313" key="3">
    <source>
        <dbReference type="Proteomes" id="UP000629098"/>
    </source>
</evidence>
<name>A0A8J7C788_9CYAN</name>
<keyword evidence="3" id="KW-1185">Reference proteome</keyword>
<dbReference type="EMBL" id="JACXAE010000078">
    <property type="protein sequence ID" value="MBD2775349.1"/>
    <property type="molecule type" value="Genomic_DNA"/>
</dbReference>
<reference evidence="2" key="1">
    <citation type="submission" date="2020-09" db="EMBL/GenBank/DDBJ databases">
        <title>Iningainema tapete sp. nov. (Scytonemataceae, Cyanobacteria) from greenhouses in central Florida (USA) produces two types of nodularin with biosynthetic potential for microcystin-LR and anabaenopeptins.</title>
        <authorList>
            <person name="Berthold D.E."/>
            <person name="Lefler F.W."/>
            <person name="Huang I.-S."/>
            <person name="Abdulla H."/>
            <person name="Zimba P.V."/>
            <person name="Laughinghouse H.D. IV."/>
        </authorList>
    </citation>
    <scope>NUCLEOTIDE SEQUENCE</scope>
    <source>
        <strain evidence="2">BLCCT55</strain>
    </source>
</reference>
<keyword evidence="1" id="KW-1133">Transmembrane helix</keyword>
<accession>A0A8J7C788</accession>
<comment type="caution">
    <text evidence="2">The sequence shown here is derived from an EMBL/GenBank/DDBJ whole genome shotgun (WGS) entry which is preliminary data.</text>
</comment>
<keyword evidence="1" id="KW-0812">Transmembrane</keyword>
<dbReference type="Proteomes" id="UP000629098">
    <property type="component" value="Unassembled WGS sequence"/>
</dbReference>
<evidence type="ECO:0000256" key="1">
    <source>
        <dbReference type="SAM" id="Phobius"/>
    </source>
</evidence>
<keyword evidence="1" id="KW-0472">Membrane</keyword>
<feature type="transmembrane region" description="Helical" evidence="1">
    <location>
        <begin position="42"/>
        <end position="63"/>
    </location>
</feature>
<dbReference type="AlphaFoldDB" id="A0A8J7C788"/>
<sequence>MLIKLVIYLAILGYLAMSYYFFSEWLEFFLADEEMNSEQRFFSSIILVVASILWPIVVPFAYLELLKFHKKHKEVIDLLVNLSRCQVLDE</sequence>